<sequence>MAFTPSYALGGTPTLNISLNNKKKEINEEMFQSFIDYLQHELNVEQAQAHVNIMYDNEIRDKEF</sequence>
<organism evidence="1 2">
    <name type="scientific">Lysinibacillus sphaericus OT4b.31</name>
    <dbReference type="NCBI Taxonomy" id="1285586"/>
    <lineage>
        <taxon>Bacteria</taxon>
        <taxon>Bacillati</taxon>
        <taxon>Bacillota</taxon>
        <taxon>Bacilli</taxon>
        <taxon>Bacillales</taxon>
        <taxon>Bacillaceae</taxon>
        <taxon>Lysinibacillus</taxon>
    </lineage>
</organism>
<reference evidence="1 2" key="1">
    <citation type="submission" date="2013-04" db="EMBL/GenBank/DDBJ databases">
        <title>Draft genome of the heavy metal tolerant bacterium Lysinibacillus sphaericus strain OT4b.31.</title>
        <authorList>
            <person name="Pena-Montenegro T.D."/>
            <person name="Dussan J."/>
        </authorList>
    </citation>
    <scope>NUCLEOTIDE SEQUENCE [LARGE SCALE GENOMIC DNA]</scope>
    <source>
        <strain evidence="1 2">OT4b.31</strain>
    </source>
</reference>
<name>R7Z9R2_LYSSH</name>
<dbReference type="OrthoDB" id="2735604at2"/>
<evidence type="ECO:0000313" key="2">
    <source>
        <dbReference type="Proteomes" id="UP000013911"/>
    </source>
</evidence>
<proteinExistence type="predicted"/>
<protein>
    <submittedName>
        <fullName evidence="1">Uncharacterized protein</fullName>
    </submittedName>
</protein>
<dbReference type="HOGENOM" id="CLU_2862472_0_0_9"/>
<dbReference type="RefSeq" id="WP_010860933.1">
    <property type="nucleotide sequence ID" value="NZ_KB933405.1"/>
</dbReference>
<gene>
    <name evidence="1" type="ORF">H131_20162</name>
</gene>
<accession>R7Z9R2</accession>
<dbReference type="PATRIC" id="fig|1285586.5.peg.4200"/>
<dbReference type="AlphaFoldDB" id="R7Z9R2"/>
<dbReference type="Proteomes" id="UP000013911">
    <property type="component" value="Unassembled WGS sequence"/>
</dbReference>
<evidence type="ECO:0000313" key="1">
    <source>
        <dbReference type="EMBL" id="EON70686.1"/>
    </source>
</evidence>
<comment type="caution">
    <text evidence="1">The sequence shown here is derived from an EMBL/GenBank/DDBJ whole genome shotgun (WGS) entry which is preliminary data.</text>
</comment>
<dbReference type="EMBL" id="AQPX01000030">
    <property type="protein sequence ID" value="EON70686.1"/>
    <property type="molecule type" value="Genomic_DNA"/>
</dbReference>